<comment type="caution">
    <text evidence="5">The sequence shown here is derived from an EMBL/GenBank/DDBJ whole genome shotgun (WGS) entry which is preliminary data.</text>
</comment>
<reference evidence="6" key="1">
    <citation type="journal article" date="2019" name="Int. J. Syst. Evol. Microbiol.">
        <title>The Global Catalogue of Microorganisms (GCM) 10K type strain sequencing project: providing services to taxonomists for standard genome sequencing and annotation.</title>
        <authorList>
            <consortium name="The Broad Institute Genomics Platform"/>
            <consortium name="The Broad Institute Genome Sequencing Center for Infectious Disease"/>
            <person name="Wu L."/>
            <person name="Ma J."/>
        </authorList>
    </citation>
    <scope>NUCLEOTIDE SEQUENCE [LARGE SCALE GENOMIC DNA]</scope>
    <source>
        <strain evidence="6">JCM 17217</strain>
    </source>
</reference>
<dbReference type="InterPro" id="IPR005814">
    <property type="entry name" value="Aminotrans_3"/>
</dbReference>
<dbReference type="InterPro" id="IPR015422">
    <property type="entry name" value="PyrdxlP-dep_Trfase_small"/>
</dbReference>
<comment type="similarity">
    <text evidence="2 4">Belongs to the class-III pyridoxal-phosphate-dependent aminotransferase family.</text>
</comment>
<comment type="cofactor">
    <cofactor evidence="1">
        <name>pyridoxal 5'-phosphate</name>
        <dbReference type="ChEBI" id="CHEBI:597326"/>
    </cofactor>
</comment>
<evidence type="ECO:0000313" key="5">
    <source>
        <dbReference type="EMBL" id="GAA3965934.1"/>
    </source>
</evidence>
<dbReference type="PANTHER" id="PTHR43094">
    <property type="entry name" value="AMINOTRANSFERASE"/>
    <property type="match status" value="1"/>
</dbReference>
<name>A0ABP7PHW7_9BACT</name>
<dbReference type="EMBL" id="BAABDI010000004">
    <property type="protein sequence ID" value="GAA3965934.1"/>
    <property type="molecule type" value="Genomic_DNA"/>
</dbReference>
<protein>
    <submittedName>
        <fullName evidence="5">Aspartate aminotransferase family protein</fullName>
    </submittedName>
</protein>
<dbReference type="PANTHER" id="PTHR43094:SF1">
    <property type="entry name" value="AMINOTRANSFERASE CLASS-III"/>
    <property type="match status" value="1"/>
</dbReference>
<proteinExistence type="inferred from homology"/>
<sequence>METILAPDPTQILHDNLDHTLFSWSKQTGLNPINAERAEGVYVYDRDGKQYIDFSSQLMNVNIGHGDQRVTEAVAAQMRELSYVYPGMITKARGDLGRRLAEITAPNLTKAFFTLGGAEAIENAIKLARVYTGRHKIVTLYLSFHGASYGAMSAGGDPRKFAVDSQAMPGVVHVENPYSYRCPWYSDSPEQCAQRAADAMERIIGYENPGSVAAIIMEGESGTSGCIKYPPGYWKRVREICDKHGILLIADEVMSGFGRTGKWFGSDHHGVKVDVMCMAKGITAGYLPLGAVMVDEKIAKSFDDKPLPLGLTYSAHPVSCAAAVAVLDIYESDNLLENTVNMGQYMDEQVAQLMRHHPSIGDWRNTGLFGCLELVKNRDTKEPMAPWNATNDQMAVMNQVASKIRELGMYTFVRWSYIFICPPLTITKEEIDEGLAIISEALEIADKYVN</sequence>
<dbReference type="Proteomes" id="UP001501556">
    <property type="component" value="Unassembled WGS sequence"/>
</dbReference>
<dbReference type="Gene3D" id="3.90.1150.10">
    <property type="entry name" value="Aspartate Aminotransferase, domain 1"/>
    <property type="match status" value="1"/>
</dbReference>
<accession>A0ABP7PHW7</accession>
<evidence type="ECO:0000313" key="6">
    <source>
        <dbReference type="Proteomes" id="UP001501556"/>
    </source>
</evidence>
<dbReference type="RefSeq" id="WP_345121744.1">
    <property type="nucleotide sequence ID" value="NZ_BAABDI010000004.1"/>
</dbReference>
<evidence type="ECO:0000256" key="3">
    <source>
        <dbReference type="ARBA" id="ARBA00022898"/>
    </source>
</evidence>
<dbReference type="GO" id="GO:0008483">
    <property type="term" value="F:transaminase activity"/>
    <property type="evidence" value="ECO:0007669"/>
    <property type="project" value="UniProtKB-KW"/>
</dbReference>
<dbReference type="SUPFAM" id="SSF53383">
    <property type="entry name" value="PLP-dependent transferases"/>
    <property type="match status" value="1"/>
</dbReference>
<dbReference type="PROSITE" id="PS00600">
    <property type="entry name" value="AA_TRANSFER_CLASS_3"/>
    <property type="match status" value="1"/>
</dbReference>
<keyword evidence="6" id="KW-1185">Reference proteome</keyword>
<dbReference type="NCBIfam" id="NF004718">
    <property type="entry name" value="PRK06062.1"/>
    <property type="match status" value="1"/>
</dbReference>
<evidence type="ECO:0000256" key="1">
    <source>
        <dbReference type="ARBA" id="ARBA00001933"/>
    </source>
</evidence>
<keyword evidence="5" id="KW-0808">Transferase</keyword>
<keyword evidence="3 4" id="KW-0663">Pyridoxal phosphate</keyword>
<dbReference type="Gene3D" id="3.40.640.10">
    <property type="entry name" value="Type I PLP-dependent aspartate aminotransferase-like (Major domain)"/>
    <property type="match status" value="1"/>
</dbReference>
<dbReference type="InterPro" id="IPR049704">
    <property type="entry name" value="Aminotrans_3_PPA_site"/>
</dbReference>
<dbReference type="InterPro" id="IPR015424">
    <property type="entry name" value="PyrdxlP-dep_Trfase"/>
</dbReference>
<dbReference type="InterPro" id="IPR015421">
    <property type="entry name" value="PyrdxlP-dep_Trfase_major"/>
</dbReference>
<dbReference type="CDD" id="cd00610">
    <property type="entry name" value="OAT_like"/>
    <property type="match status" value="1"/>
</dbReference>
<evidence type="ECO:0000256" key="4">
    <source>
        <dbReference type="RuleBase" id="RU003560"/>
    </source>
</evidence>
<keyword evidence="5" id="KW-0032">Aminotransferase</keyword>
<dbReference type="Pfam" id="PF00202">
    <property type="entry name" value="Aminotran_3"/>
    <property type="match status" value="1"/>
</dbReference>
<organism evidence="5 6">
    <name type="scientific">Hymenobacter antarcticus</name>
    <dbReference type="NCBI Taxonomy" id="486270"/>
    <lineage>
        <taxon>Bacteria</taxon>
        <taxon>Pseudomonadati</taxon>
        <taxon>Bacteroidota</taxon>
        <taxon>Cytophagia</taxon>
        <taxon>Cytophagales</taxon>
        <taxon>Hymenobacteraceae</taxon>
        <taxon>Hymenobacter</taxon>
    </lineage>
</organism>
<gene>
    <name evidence="5" type="ORF">GCM10022407_10380</name>
</gene>
<evidence type="ECO:0000256" key="2">
    <source>
        <dbReference type="ARBA" id="ARBA00008954"/>
    </source>
</evidence>